<evidence type="ECO:0000259" key="1">
    <source>
        <dbReference type="SMART" id="SM01321"/>
    </source>
</evidence>
<dbReference type="Proteomes" id="UP000034739">
    <property type="component" value="Unassembled WGS sequence"/>
</dbReference>
<reference evidence="2 3" key="1">
    <citation type="journal article" date="2015" name="Nature">
        <title>rRNA introns, odd ribosomes, and small enigmatic genomes across a large radiation of phyla.</title>
        <authorList>
            <person name="Brown C.T."/>
            <person name="Hug L.A."/>
            <person name="Thomas B.C."/>
            <person name="Sharon I."/>
            <person name="Castelle C.J."/>
            <person name="Singh A."/>
            <person name="Wilkins M.J."/>
            <person name="Williams K.H."/>
            <person name="Banfield J.F."/>
        </authorList>
    </citation>
    <scope>NUCLEOTIDE SEQUENCE [LARGE SCALE GENOMIC DNA]</scope>
</reference>
<dbReference type="SUPFAM" id="SSF143422">
    <property type="entry name" value="Transposase IS200-like"/>
    <property type="match status" value="1"/>
</dbReference>
<proteinExistence type="predicted"/>
<accession>A0A0G1WYC7</accession>
<protein>
    <recommendedName>
        <fullName evidence="1">Transposase IS200-like domain-containing protein</fullName>
    </recommendedName>
</protein>
<evidence type="ECO:0000313" key="3">
    <source>
        <dbReference type="Proteomes" id="UP000034739"/>
    </source>
</evidence>
<evidence type="ECO:0000313" key="2">
    <source>
        <dbReference type="EMBL" id="KKU87215.1"/>
    </source>
</evidence>
<dbReference type="PANTHER" id="PTHR34322:SF2">
    <property type="entry name" value="TRANSPOSASE IS200-LIKE DOMAIN-CONTAINING PROTEIN"/>
    <property type="match status" value="1"/>
</dbReference>
<dbReference type="InterPro" id="IPR002686">
    <property type="entry name" value="Transposase_17"/>
</dbReference>
<comment type="caution">
    <text evidence="2">The sequence shown here is derived from an EMBL/GenBank/DDBJ whole genome shotgun (WGS) entry which is preliminary data.</text>
</comment>
<dbReference type="GO" id="GO:0003677">
    <property type="term" value="F:DNA binding"/>
    <property type="evidence" value="ECO:0007669"/>
    <property type="project" value="InterPro"/>
</dbReference>
<name>A0A0G1WYC7_9BACT</name>
<dbReference type="AlphaFoldDB" id="A0A0G1WYC7"/>
<dbReference type="EMBL" id="LCOY01000034">
    <property type="protein sequence ID" value="KKU87215.1"/>
    <property type="molecule type" value="Genomic_DNA"/>
</dbReference>
<sequence length="223" mass="26534">MSNRFPFAPGEWYHCYSRGVDKRNVFENRSDYERFLQLLFIINSETPIHRSDISKKTTAEIMMMDRHKPTVAIAAYSLMKNHFHILVKEVAEGGISGFMRTLGIAYAMYFNIKNKRVGNLFVKPFRSKHVADDRYFKYVTQYIHLNSAEVFEPRWKDGKIKNFSQLEDEIKNYRYSSLQDYCGIERPERNILDLETFGWLKDELPQLKKILPEASEYYRELSR</sequence>
<dbReference type="GO" id="GO:0006313">
    <property type="term" value="P:DNA transposition"/>
    <property type="evidence" value="ECO:0007669"/>
    <property type="project" value="InterPro"/>
</dbReference>
<dbReference type="PANTHER" id="PTHR34322">
    <property type="entry name" value="TRANSPOSASE, Y1_TNP DOMAIN-CONTAINING"/>
    <property type="match status" value="1"/>
</dbReference>
<organism evidence="2 3">
    <name type="scientific">Candidatus Gottesmanbacteria bacterium GW2011_GWA2_47_9</name>
    <dbReference type="NCBI Taxonomy" id="1618445"/>
    <lineage>
        <taxon>Bacteria</taxon>
        <taxon>Candidatus Gottesmaniibacteriota</taxon>
    </lineage>
</organism>
<dbReference type="GO" id="GO:0004803">
    <property type="term" value="F:transposase activity"/>
    <property type="evidence" value="ECO:0007669"/>
    <property type="project" value="InterPro"/>
</dbReference>
<dbReference type="Pfam" id="PF01797">
    <property type="entry name" value="Y1_Tnp"/>
    <property type="match status" value="1"/>
</dbReference>
<gene>
    <name evidence="2" type="ORF">UY16_C0034G0006</name>
</gene>
<dbReference type="InterPro" id="IPR036515">
    <property type="entry name" value="Transposase_17_sf"/>
</dbReference>
<dbReference type="Gene3D" id="3.30.70.1290">
    <property type="entry name" value="Transposase IS200-like"/>
    <property type="match status" value="1"/>
</dbReference>
<feature type="domain" description="Transposase IS200-like" evidence="1">
    <location>
        <begin position="8"/>
        <end position="146"/>
    </location>
</feature>
<dbReference type="SMART" id="SM01321">
    <property type="entry name" value="Y1_Tnp"/>
    <property type="match status" value="1"/>
</dbReference>